<dbReference type="VEuPathDB" id="MicrosporidiaDB:H312_02590"/>
<evidence type="ECO:0000256" key="4">
    <source>
        <dbReference type="ARBA" id="ARBA00022989"/>
    </source>
</evidence>
<evidence type="ECO:0000256" key="2">
    <source>
        <dbReference type="ARBA" id="ARBA00008096"/>
    </source>
</evidence>
<evidence type="ECO:0000313" key="7">
    <source>
        <dbReference type="EMBL" id="KCZ79999.1"/>
    </source>
</evidence>
<keyword evidence="4 6" id="KW-1133">Transmembrane helix</keyword>
<organism evidence="7 8">
    <name type="scientific">Anncaliia algerae PRA339</name>
    <dbReference type="NCBI Taxonomy" id="1288291"/>
    <lineage>
        <taxon>Eukaryota</taxon>
        <taxon>Fungi</taxon>
        <taxon>Fungi incertae sedis</taxon>
        <taxon>Microsporidia</taxon>
        <taxon>Tubulinosematoidea</taxon>
        <taxon>Tubulinosematidae</taxon>
        <taxon>Anncaliia</taxon>
    </lineage>
</organism>
<proteinExistence type="inferred from homology"/>
<evidence type="ECO:0000256" key="6">
    <source>
        <dbReference type="SAM" id="Phobius"/>
    </source>
</evidence>
<reference evidence="8" key="1">
    <citation type="submission" date="2013-02" db="EMBL/GenBank/DDBJ databases">
        <authorList>
            <consortium name="The Broad Institute Genome Sequencing Platform"/>
            <person name="Cuomo C."/>
            <person name="Becnel J."/>
            <person name="Sanscrainte N."/>
            <person name="Walker B."/>
            <person name="Young S.K."/>
            <person name="Zeng Q."/>
            <person name="Gargeya S."/>
            <person name="Fitzgerald M."/>
            <person name="Haas B."/>
            <person name="Abouelleil A."/>
            <person name="Alvarado L."/>
            <person name="Arachchi H.M."/>
            <person name="Berlin A.M."/>
            <person name="Chapman S.B."/>
            <person name="Dewar J."/>
            <person name="Goldberg J."/>
            <person name="Griggs A."/>
            <person name="Gujja S."/>
            <person name="Hansen M."/>
            <person name="Howarth C."/>
            <person name="Imamovic A."/>
            <person name="Larimer J."/>
            <person name="McCowan C."/>
            <person name="Murphy C."/>
            <person name="Neiman D."/>
            <person name="Pearson M."/>
            <person name="Priest M."/>
            <person name="Roberts A."/>
            <person name="Saif S."/>
            <person name="Shea T."/>
            <person name="Sisk P."/>
            <person name="Sykes S."/>
            <person name="Wortman J."/>
            <person name="Nusbaum C."/>
            <person name="Birren B."/>
        </authorList>
    </citation>
    <scope>NUCLEOTIDE SEQUENCE [LARGE SCALE GENOMIC DNA]</scope>
    <source>
        <strain evidence="8">PRA339</strain>
    </source>
</reference>
<evidence type="ECO:0000256" key="5">
    <source>
        <dbReference type="ARBA" id="ARBA00023136"/>
    </source>
</evidence>
<dbReference type="GO" id="GO:0030134">
    <property type="term" value="C:COPII-coated ER to Golgi transport vesicle"/>
    <property type="evidence" value="ECO:0007669"/>
    <property type="project" value="TreeGrafter"/>
</dbReference>
<dbReference type="PANTHER" id="PTHR13144:SF0">
    <property type="entry name" value="PROTEIN TEX261"/>
    <property type="match status" value="1"/>
</dbReference>
<evidence type="ECO:0008006" key="9">
    <source>
        <dbReference type="Google" id="ProtNLM"/>
    </source>
</evidence>
<keyword evidence="8" id="KW-1185">Reference proteome</keyword>
<reference evidence="7 8" key="2">
    <citation type="submission" date="2014-03" db="EMBL/GenBank/DDBJ databases">
        <title>The Genome Sequence of Anncaliia algerae insect isolate PRA339.</title>
        <authorList>
            <consortium name="The Broad Institute Genome Sequencing Platform"/>
            <consortium name="The Broad Institute Genome Sequencing Center for Infectious Disease"/>
            <person name="Cuomo C."/>
            <person name="Becnel J."/>
            <person name="Sanscrainte N."/>
            <person name="Walker B."/>
            <person name="Young S.K."/>
            <person name="Zeng Q."/>
            <person name="Gargeya S."/>
            <person name="Fitzgerald M."/>
            <person name="Haas B."/>
            <person name="Abouelleil A."/>
            <person name="Alvarado L."/>
            <person name="Arachchi H.M."/>
            <person name="Berlin A.M."/>
            <person name="Chapman S.B."/>
            <person name="Dewar J."/>
            <person name="Goldberg J."/>
            <person name="Griggs A."/>
            <person name="Gujja S."/>
            <person name="Hansen M."/>
            <person name="Howarth C."/>
            <person name="Imamovic A."/>
            <person name="Larimer J."/>
            <person name="McCowan C."/>
            <person name="Murphy C."/>
            <person name="Neiman D."/>
            <person name="Pearson M."/>
            <person name="Priest M."/>
            <person name="Roberts A."/>
            <person name="Saif S."/>
            <person name="Shea T."/>
            <person name="Sisk P."/>
            <person name="Sykes S."/>
            <person name="Wortman J."/>
            <person name="Nusbaum C."/>
            <person name="Birren B."/>
        </authorList>
    </citation>
    <scope>NUCLEOTIDE SEQUENCE [LARGE SCALE GENOMIC DNA]</scope>
    <source>
        <strain evidence="7 8">PRA339</strain>
    </source>
</reference>
<feature type="transmembrane region" description="Helical" evidence="6">
    <location>
        <begin position="6"/>
        <end position="26"/>
    </location>
</feature>
<dbReference type="InterPro" id="IPR007277">
    <property type="entry name" value="Svp26/Tex261"/>
</dbReference>
<keyword evidence="5 6" id="KW-0472">Membrane</keyword>
<dbReference type="OrthoDB" id="28257at2759"/>
<name>A0A059EZ33_9MICR</name>
<feature type="transmembrane region" description="Helical" evidence="6">
    <location>
        <begin position="123"/>
        <end position="144"/>
    </location>
</feature>
<feature type="non-terminal residue" evidence="7">
    <location>
        <position position="1"/>
    </location>
</feature>
<dbReference type="PANTHER" id="PTHR13144">
    <property type="entry name" value="TEX261 PROTEIN"/>
    <property type="match status" value="1"/>
</dbReference>
<protein>
    <recommendedName>
        <fullName evidence="9">Transmembrane adaptor Erv26</fullName>
    </recommendedName>
</protein>
<accession>A0A059EZ33</accession>
<evidence type="ECO:0000256" key="3">
    <source>
        <dbReference type="ARBA" id="ARBA00022692"/>
    </source>
</evidence>
<feature type="transmembrane region" description="Helical" evidence="6">
    <location>
        <begin position="46"/>
        <end position="73"/>
    </location>
</feature>
<gene>
    <name evidence="7" type="ORF">H312_02590</name>
</gene>
<dbReference type="GO" id="GO:0005789">
    <property type="term" value="C:endoplasmic reticulum membrane"/>
    <property type="evidence" value="ECO:0007669"/>
    <property type="project" value="TreeGrafter"/>
</dbReference>
<keyword evidence="3 6" id="KW-0812">Transmembrane</keyword>
<dbReference type="Pfam" id="PF04148">
    <property type="entry name" value="Erv26"/>
    <property type="match status" value="1"/>
</dbReference>
<dbReference type="GO" id="GO:0000139">
    <property type="term" value="C:Golgi membrane"/>
    <property type="evidence" value="ECO:0007669"/>
    <property type="project" value="TreeGrafter"/>
</dbReference>
<comment type="similarity">
    <text evidence="2">Belongs to the SVP26 family.</text>
</comment>
<sequence>MFLIFLHSVIILVAVVGGVVLLGAGLMRAVSFIEDRTYAAKRRIELIIKIISALHVLLLFRGITKFLILFSLIAQFLFFSLLEDYPAFLPTNAYFLSGTICALINHFLFLRELVVNKLGVIETIIYFFVFVWITPFCFFLSLSANDENFAVKSKRRETFIGKFIKKIYQPNVKHISNK</sequence>
<dbReference type="EMBL" id="KK365211">
    <property type="protein sequence ID" value="KCZ79999.1"/>
    <property type="molecule type" value="Genomic_DNA"/>
</dbReference>
<dbReference type="AlphaFoldDB" id="A0A059EZ33"/>
<comment type="subcellular location">
    <subcellularLocation>
        <location evidence="1">Membrane</location>
        <topology evidence="1">Multi-pass membrane protein</topology>
    </subcellularLocation>
</comment>
<dbReference type="HOGENOM" id="CLU_128914_0_0_1"/>
<evidence type="ECO:0000313" key="8">
    <source>
        <dbReference type="Proteomes" id="UP000030655"/>
    </source>
</evidence>
<dbReference type="GO" id="GO:0097020">
    <property type="term" value="F:COPII receptor activity"/>
    <property type="evidence" value="ECO:0007669"/>
    <property type="project" value="InterPro"/>
</dbReference>
<evidence type="ECO:0000256" key="1">
    <source>
        <dbReference type="ARBA" id="ARBA00004141"/>
    </source>
</evidence>
<dbReference type="Proteomes" id="UP000030655">
    <property type="component" value="Unassembled WGS sequence"/>
</dbReference>
<feature type="transmembrane region" description="Helical" evidence="6">
    <location>
        <begin position="93"/>
        <end position="111"/>
    </location>
</feature>
<dbReference type="GO" id="GO:0006888">
    <property type="term" value="P:endoplasmic reticulum to Golgi vesicle-mediated transport"/>
    <property type="evidence" value="ECO:0007669"/>
    <property type="project" value="InterPro"/>
</dbReference>